<protein>
    <submittedName>
        <fullName evidence="2">Uncharacterized protein</fullName>
    </submittedName>
</protein>
<proteinExistence type="predicted"/>
<evidence type="ECO:0000313" key="2">
    <source>
        <dbReference type="EMBL" id="CAL1578327.1"/>
    </source>
</evidence>
<gene>
    <name evidence="2" type="ORF">KC01_LOCUS9484</name>
</gene>
<feature type="compositionally biased region" description="Basic and acidic residues" evidence="1">
    <location>
        <begin position="11"/>
        <end position="47"/>
    </location>
</feature>
<feature type="region of interest" description="Disordered" evidence="1">
    <location>
        <begin position="1"/>
        <end position="61"/>
    </location>
</feature>
<reference evidence="2 3" key="1">
    <citation type="submission" date="2024-04" db="EMBL/GenBank/DDBJ databases">
        <authorList>
            <person name="Waldvogel A.-M."/>
            <person name="Schoenle A."/>
        </authorList>
    </citation>
    <scope>NUCLEOTIDE SEQUENCE [LARGE SCALE GENOMIC DNA]</scope>
</reference>
<evidence type="ECO:0000256" key="1">
    <source>
        <dbReference type="SAM" id="MobiDB-lite"/>
    </source>
</evidence>
<dbReference type="AlphaFoldDB" id="A0AAV2JLA0"/>
<name>A0AAV2JLA0_KNICA</name>
<accession>A0AAV2JLA0</accession>
<dbReference type="EMBL" id="OZ035835">
    <property type="protein sequence ID" value="CAL1578327.1"/>
    <property type="molecule type" value="Genomic_DNA"/>
</dbReference>
<dbReference type="Proteomes" id="UP001497482">
    <property type="component" value="Chromosome 13"/>
</dbReference>
<sequence>MSLRFLQLHKQKTEKEKARATHVEDGKNRKLLDRKAGACHSASDRHGGCGNTGQGHPGSPWPNTGVFYGFISPESPPLGADWHMNGEIMSEQEMDP</sequence>
<keyword evidence="3" id="KW-1185">Reference proteome</keyword>
<organism evidence="2 3">
    <name type="scientific">Knipowitschia caucasica</name>
    <name type="common">Caucasian dwarf goby</name>
    <name type="synonym">Pomatoschistus caucasicus</name>
    <dbReference type="NCBI Taxonomy" id="637954"/>
    <lineage>
        <taxon>Eukaryota</taxon>
        <taxon>Metazoa</taxon>
        <taxon>Chordata</taxon>
        <taxon>Craniata</taxon>
        <taxon>Vertebrata</taxon>
        <taxon>Euteleostomi</taxon>
        <taxon>Actinopterygii</taxon>
        <taxon>Neopterygii</taxon>
        <taxon>Teleostei</taxon>
        <taxon>Neoteleostei</taxon>
        <taxon>Acanthomorphata</taxon>
        <taxon>Gobiaria</taxon>
        <taxon>Gobiiformes</taxon>
        <taxon>Gobioidei</taxon>
        <taxon>Gobiidae</taxon>
        <taxon>Gobiinae</taxon>
        <taxon>Knipowitschia</taxon>
    </lineage>
</organism>
<evidence type="ECO:0000313" key="3">
    <source>
        <dbReference type="Proteomes" id="UP001497482"/>
    </source>
</evidence>